<keyword evidence="3" id="KW-1185">Reference proteome</keyword>
<protein>
    <recommendedName>
        <fullName evidence="1">Tf2-1-like SH3-like domain-containing protein</fullName>
    </recommendedName>
</protein>
<dbReference type="Proteomes" id="UP000812287">
    <property type="component" value="Unassembled WGS sequence"/>
</dbReference>
<evidence type="ECO:0000313" key="2">
    <source>
        <dbReference type="EMBL" id="KAG7439870.1"/>
    </source>
</evidence>
<evidence type="ECO:0000313" key="3">
    <source>
        <dbReference type="Proteomes" id="UP000812287"/>
    </source>
</evidence>
<organism evidence="2 3">
    <name type="scientific">Guyanagaster necrorhizus</name>
    <dbReference type="NCBI Taxonomy" id="856835"/>
    <lineage>
        <taxon>Eukaryota</taxon>
        <taxon>Fungi</taxon>
        <taxon>Dikarya</taxon>
        <taxon>Basidiomycota</taxon>
        <taxon>Agaricomycotina</taxon>
        <taxon>Agaricomycetes</taxon>
        <taxon>Agaricomycetidae</taxon>
        <taxon>Agaricales</taxon>
        <taxon>Marasmiineae</taxon>
        <taxon>Physalacriaceae</taxon>
        <taxon>Guyanagaster</taxon>
    </lineage>
</organism>
<dbReference type="RefSeq" id="XP_043033370.1">
    <property type="nucleotide sequence ID" value="XM_043183846.1"/>
</dbReference>
<evidence type="ECO:0000259" key="1">
    <source>
        <dbReference type="Pfam" id="PF24626"/>
    </source>
</evidence>
<sequence length="81" mass="9483">YDGPFKIIWKISPVIYQLRLSVSYRIHSILNITHLKRYSTSPLEFGIQTIKNIVNAHFKKLLEVEVGKIEGERMFKTSGKY</sequence>
<dbReference type="InterPro" id="IPR056924">
    <property type="entry name" value="SH3_Tf2-1"/>
</dbReference>
<reference evidence="2" key="1">
    <citation type="submission" date="2020-11" db="EMBL/GenBank/DDBJ databases">
        <title>Adaptations for nitrogen fixation in a non-lichenized fungal sporocarp promotes dispersal by wood-feeding termites.</title>
        <authorList>
            <consortium name="DOE Joint Genome Institute"/>
            <person name="Koch R.A."/>
            <person name="Yoon G."/>
            <person name="Arayal U."/>
            <person name="Lail K."/>
            <person name="Amirebrahimi M."/>
            <person name="Labutti K."/>
            <person name="Lipzen A."/>
            <person name="Riley R."/>
            <person name="Barry K."/>
            <person name="Henrissat B."/>
            <person name="Grigoriev I.V."/>
            <person name="Herr J.R."/>
            <person name="Aime M.C."/>
        </authorList>
    </citation>
    <scope>NUCLEOTIDE SEQUENCE</scope>
    <source>
        <strain evidence="2">MCA 3950</strain>
    </source>
</reference>
<name>A0A9P7VG09_9AGAR</name>
<dbReference type="EMBL" id="MU250581">
    <property type="protein sequence ID" value="KAG7439870.1"/>
    <property type="molecule type" value="Genomic_DNA"/>
</dbReference>
<gene>
    <name evidence="2" type="ORF">BT62DRAFT_912014</name>
</gene>
<dbReference type="AlphaFoldDB" id="A0A9P7VG09"/>
<comment type="caution">
    <text evidence="2">The sequence shown here is derived from an EMBL/GenBank/DDBJ whole genome shotgun (WGS) entry which is preliminary data.</text>
</comment>
<feature type="non-terminal residue" evidence="2">
    <location>
        <position position="1"/>
    </location>
</feature>
<dbReference type="Pfam" id="PF24626">
    <property type="entry name" value="SH3_Tf2-1"/>
    <property type="match status" value="1"/>
</dbReference>
<dbReference type="GeneID" id="66106143"/>
<proteinExistence type="predicted"/>
<feature type="domain" description="Tf2-1-like SH3-like" evidence="1">
    <location>
        <begin position="1"/>
        <end position="38"/>
    </location>
</feature>
<accession>A0A9P7VG09</accession>
<dbReference type="OrthoDB" id="3218226at2759"/>